<evidence type="ECO:0000256" key="1">
    <source>
        <dbReference type="SAM" id="MobiDB-lite"/>
    </source>
</evidence>
<keyword evidence="3" id="KW-1185">Reference proteome</keyword>
<protein>
    <submittedName>
        <fullName evidence="2">Heterokaryon incompatibility protein, putative</fullName>
    </submittedName>
</protein>
<dbReference type="Gene3D" id="3.30.565.10">
    <property type="entry name" value="Histidine kinase-like ATPase, C-terminal domain"/>
    <property type="match status" value="1"/>
</dbReference>
<dbReference type="PANTHER" id="PTHR32387:SF0">
    <property type="entry name" value="PROTEIN NO VEIN"/>
    <property type="match status" value="1"/>
</dbReference>
<dbReference type="InParanoid" id="K1XG71"/>
<dbReference type="KEGG" id="mbe:MBM_01760"/>
<feature type="region of interest" description="Disordered" evidence="1">
    <location>
        <begin position="1347"/>
        <end position="1384"/>
    </location>
</feature>
<accession>K1XG71</accession>
<dbReference type="InterPro" id="IPR052957">
    <property type="entry name" value="Auxin_embryo_med"/>
</dbReference>
<dbReference type="PANTHER" id="PTHR32387">
    <property type="entry name" value="WU:FJ29H11"/>
    <property type="match status" value="1"/>
</dbReference>
<feature type="region of interest" description="Disordered" evidence="1">
    <location>
        <begin position="1263"/>
        <end position="1295"/>
    </location>
</feature>
<dbReference type="NCBIfam" id="NF047352">
    <property type="entry name" value="P_loop_sacsin"/>
    <property type="match status" value="1"/>
</dbReference>
<dbReference type="HOGENOM" id="CLU_000570_2_1_1"/>
<dbReference type="eggNOG" id="ENOG502QQIR">
    <property type="taxonomic scope" value="Eukaryota"/>
</dbReference>
<dbReference type="SUPFAM" id="SSF55874">
    <property type="entry name" value="ATPase domain of HSP90 chaperone/DNA topoisomerase II/histidine kinase"/>
    <property type="match status" value="1"/>
</dbReference>
<feature type="region of interest" description="Disordered" evidence="1">
    <location>
        <begin position="1239"/>
        <end position="1258"/>
    </location>
</feature>
<dbReference type="EMBL" id="JH921430">
    <property type="protein sequence ID" value="EKD19808.1"/>
    <property type="molecule type" value="Genomic_DNA"/>
</dbReference>
<dbReference type="Proteomes" id="UP000006753">
    <property type="component" value="Unassembled WGS sequence"/>
</dbReference>
<organism evidence="2 3">
    <name type="scientific">Marssonina brunnea f. sp. multigermtubi (strain MB_m1)</name>
    <name type="common">Marssonina leaf spot fungus</name>
    <dbReference type="NCBI Taxonomy" id="1072389"/>
    <lineage>
        <taxon>Eukaryota</taxon>
        <taxon>Fungi</taxon>
        <taxon>Dikarya</taxon>
        <taxon>Ascomycota</taxon>
        <taxon>Pezizomycotina</taxon>
        <taxon>Leotiomycetes</taxon>
        <taxon>Helotiales</taxon>
        <taxon>Drepanopezizaceae</taxon>
        <taxon>Drepanopeziza</taxon>
    </lineage>
</organism>
<sequence>MAELKVDSVADAKAHISQIRHDKGLVDGKPSGPNISDLENALTTLSEQLYQSSTHFLLEIIQNADDNQYSAAVPSLEFTYRKGGLRVDCNEIGFSPRNVEAICRVGQSTKKGMKAEGYVGEKGIGFKSVFKAADVVWVQSGHYSFKFDKRKPLGMISPIWDDFPMPVRPGYTSLYLKLSAGYNTSGLLEELKALDSRLLIFLRRLRSVSVEISQGGVFGNFKNSFSRQDRGKTLVRLTQNKVDCDYIIKRHRVLGMPQDRRRDGTTSSEIVLGFPIMMSEDEKSAVPKRESQQVYAFLPIRDYGFEVNTSLTCALKLAHSANVQQFLIQADFLLIASREDIDSSAEWNHRIQRELTIAFIDTMREFNSSEFRYTWPRWLPTRAPLDSFLKPFHLDLITMLRSAKLLYAHAGELAVPSQLWQVPEEYCFNGAPLTISSATATGYLSDLYEEEDMEFLQVMGVSKMLEWKFFAQFKLLLQCAPQEFQEKTAEWHSHLAGVLVRLTKIYADGLVDLPIVPLSDGTWVRAKGNLILFPSKDPRFNIPGGLELQILDSAVASDPARHQLLKFMGVEELQKDPVIEHIRALHVDGRACNGSMISRKELIEQIYFLYTSQEKNPCFQDYWFVAESSRRVRGSVLYQPSTKPHSASFYLAKNSKIEFLHQDYFSAASEGGEAWMAWLEERMKVASIPRLVELTTEGGFKFSEDFEYIIKTYKSSEVLHLLRAHWKEYSKLFDPAAISKWSSDPSMGIYSSDQYIASAIRLKQKLGALLVTCTDGKTHRLDSTYLATRDLRSVGRDVPFVDIPDPDHTDWKVLEILGVSIKVDIHFHLRSLEELSKSKPSDKTFETYTSLLETILNRCHDEVEAAAVKTFFMTGNYIYIPSIGRSPAEWISQDRCRWRGPRMQSILPAYSEKGKAAEPIITTFRTFKPLKSLYPKFKPLFWNMLDIRNANLRDLAGEARAFQPGDSLATVTAIFKTMSKLMEEDKAKFFQTYIKKDLEKVFPVSKIWKTESEVVTKIESMAEGSEWFIADTASLRTTFAGVVPLLDIKVDDLGSMDELLRELGLSKRFLRTQAKSMAKCNGNVELNQELTEILRRKVDFIIRLIPTTKHHRDARRIVIRQLRNLEVYVADEVVQHFRVFYKNKWVSGPAGNGQVALAAEEDRLKIYLAAKGGSEMDSLPSELVDELYIFCGMGQDGPQHSEVCLYIALSQHDLARVARTFGEKGVPSLESLAFADEEDLGVEEDEQETPGLRDAAEKKKKGWTWKGKGLQDHGSLPTLNIENAEPSTKVPEPKKRHEVFGKHLSTARAAGLGVATIVGMPLMLIGGIGYGVYTGFQAIKGPNKFDNEHDGGFAGRRAKKTAQRKKKAAAKSRAPKIKAPRIGPNGIQRFERSVSEGFIRIQRVIGASAVNKDIAFRGELAVHQALTATLGQTYNATHHWLSAHRRLASFPSFPSLSSQSPNTHSTFKFPDPSGAFTHLLAQTAYPPAAHWTAQPPTYHIDVKSSAGGLASEFAVTGAELRRAKEMSAVVRMGNVADRKGKGKEEEGESPPRDVYVLARVYDVDVSSQNSVDGDGKGKGRGNGDEGSKLLFLVDPWEYYHKERLLLRCEGQVFGSIV</sequence>
<feature type="compositionally biased region" description="Acidic residues" evidence="1">
    <location>
        <begin position="1239"/>
        <end position="1248"/>
    </location>
</feature>
<dbReference type="OrthoDB" id="1262810at2759"/>
<feature type="compositionally biased region" description="Basic residues" evidence="1">
    <location>
        <begin position="1356"/>
        <end position="1379"/>
    </location>
</feature>
<dbReference type="InterPro" id="IPR036890">
    <property type="entry name" value="HATPase_C_sf"/>
</dbReference>
<evidence type="ECO:0000313" key="3">
    <source>
        <dbReference type="Proteomes" id="UP000006753"/>
    </source>
</evidence>
<evidence type="ECO:0000313" key="2">
    <source>
        <dbReference type="EMBL" id="EKD19808.1"/>
    </source>
</evidence>
<reference evidence="2 3" key="1">
    <citation type="journal article" date="2012" name="BMC Genomics">
        <title>Sequencing the genome of Marssonina brunnea reveals fungus-poplar co-evolution.</title>
        <authorList>
            <person name="Zhu S."/>
            <person name="Cao Y.-Z."/>
            <person name="Jiang C."/>
            <person name="Tan B.-Y."/>
            <person name="Wang Z."/>
            <person name="Feng S."/>
            <person name="Zhang L."/>
            <person name="Su X.-H."/>
            <person name="Brejova B."/>
            <person name="Vinar T."/>
            <person name="Xu M."/>
            <person name="Wang M.-X."/>
            <person name="Zhang S.-G."/>
            <person name="Huang M.-R."/>
            <person name="Wu R."/>
            <person name="Zhou Y."/>
        </authorList>
    </citation>
    <scope>NUCLEOTIDE SEQUENCE [LARGE SCALE GENOMIC DNA]</scope>
    <source>
        <strain evidence="2 3">MB_m1</strain>
    </source>
</reference>
<gene>
    <name evidence="2" type="ORF">MBM_01760</name>
</gene>
<proteinExistence type="predicted"/>
<dbReference type="OMA" id="MIAPIWE"/>
<name>K1XG71_MARBU</name>